<dbReference type="Proteomes" id="UP000437575">
    <property type="component" value="Unassembled WGS sequence"/>
</dbReference>
<evidence type="ECO:0000313" key="2">
    <source>
        <dbReference type="Proteomes" id="UP000437575"/>
    </source>
</evidence>
<accession>A0A6A8LQI3</accession>
<feature type="non-terminal residue" evidence="1">
    <location>
        <position position="41"/>
    </location>
</feature>
<dbReference type="EMBL" id="WKKZ01000549">
    <property type="protein sequence ID" value="MSE06024.1"/>
    <property type="molecule type" value="Genomic_DNA"/>
</dbReference>
<name>A0A6A8LQI3_9LACO</name>
<evidence type="ECO:0000313" key="1">
    <source>
        <dbReference type="EMBL" id="MSE06024.1"/>
    </source>
</evidence>
<dbReference type="AlphaFoldDB" id="A0A6A8LQI3"/>
<gene>
    <name evidence="1" type="ORF">GKC34_09515</name>
</gene>
<reference evidence="1 2" key="1">
    <citation type="submission" date="2019-11" db="EMBL/GenBank/DDBJ databases">
        <title>Draft Genome Sequence of Plant Growth-Promoting Rhizosphere-Associated Bacteria.</title>
        <authorList>
            <person name="Vasilyev I.Y."/>
            <person name="Radchenko V."/>
            <person name="Ilnitskaya E.V."/>
        </authorList>
    </citation>
    <scope>NUCLEOTIDE SEQUENCE [LARGE SCALE GENOMIC DNA]</scope>
    <source>
        <strain evidence="1 2">VRA_1sq_f</strain>
    </source>
</reference>
<protein>
    <submittedName>
        <fullName evidence="1">DUF554 family protein</fullName>
    </submittedName>
</protein>
<dbReference type="Pfam" id="PF04474">
    <property type="entry name" value="DUF554"/>
    <property type="match status" value="1"/>
</dbReference>
<comment type="caution">
    <text evidence="1">The sequence shown here is derived from an EMBL/GenBank/DDBJ whole genome shotgun (WGS) entry which is preliminary data.</text>
</comment>
<proteinExistence type="predicted"/>
<organism evidence="1 2">
    <name type="scientific">Ligilactobacillus salivarius</name>
    <dbReference type="NCBI Taxonomy" id="1624"/>
    <lineage>
        <taxon>Bacteria</taxon>
        <taxon>Bacillati</taxon>
        <taxon>Bacillota</taxon>
        <taxon>Bacilli</taxon>
        <taxon>Lactobacillales</taxon>
        <taxon>Lactobacillaceae</taxon>
        <taxon>Ligilactobacillus</taxon>
    </lineage>
</organism>
<sequence>MIGTFFNVSTILIGSLLGNYFKKSFADKYQEILMQAMGLAA</sequence>
<dbReference type="InterPro" id="IPR007563">
    <property type="entry name" value="DUF554"/>
</dbReference>